<sequence length="175" mass="20585">MTGDFVHKLRMLMTFMMETGRDVSPILDLLREDYEDWSGLFFLAFGSDEYNEKRRELWQEHFYQHLIKIATSGKPPFTDAQRALVVKLWVPPGRGVYNQLDAMKQGREKDVAAHVMAVLSTLLPSVQYEIYKKWLRDIFDMAAWVPWLKDWLTERLLPSSLSSELNPRKRKTPGY</sequence>
<dbReference type="AlphaFoldDB" id="A0A1Y1I5W2"/>
<accession>A0A1Y1I5W2</accession>
<organism evidence="1 2">
    <name type="scientific">Klebsormidium nitens</name>
    <name type="common">Green alga</name>
    <name type="synonym">Ulothrix nitens</name>
    <dbReference type="NCBI Taxonomy" id="105231"/>
    <lineage>
        <taxon>Eukaryota</taxon>
        <taxon>Viridiplantae</taxon>
        <taxon>Streptophyta</taxon>
        <taxon>Klebsormidiophyceae</taxon>
        <taxon>Klebsormidiales</taxon>
        <taxon>Klebsormidiaceae</taxon>
        <taxon>Klebsormidium</taxon>
    </lineage>
</organism>
<reference evidence="1 2" key="1">
    <citation type="journal article" date="2014" name="Nat. Commun.">
        <title>Klebsormidium flaccidum genome reveals primary factors for plant terrestrial adaptation.</title>
        <authorList>
            <person name="Hori K."/>
            <person name="Maruyama F."/>
            <person name="Fujisawa T."/>
            <person name="Togashi T."/>
            <person name="Yamamoto N."/>
            <person name="Seo M."/>
            <person name="Sato S."/>
            <person name="Yamada T."/>
            <person name="Mori H."/>
            <person name="Tajima N."/>
            <person name="Moriyama T."/>
            <person name="Ikeuchi M."/>
            <person name="Watanabe M."/>
            <person name="Wada H."/>
            <person name="Kobayashi K."/>
            <person name="Saito M."/>
            <person name="Masuda T."/>
            <person name="Sasaki-Sekimoto Y."/>
            <person name="Mashiguchi K."/>
            <person name="Awai K."/>
            <person name="Shimojima M."/>
            <person name="Masuda S."/>
            <person name="Iwai M."/>
            <person name="Nobusawa T."/>
            <person name="Narise T."/>
            <person name="Kondo S."/>
            <person name="Saito H."/>
            <person name="Sato R."/>
            <person name="Murakawa M."/>
            <person name="Ihara Y."/>
            <person name="Oshima-Yamada Y."/>
            <person name="Ohtaka K."/>
            <person name="Satoh M."/>
            <person name="Sonobe K."/>
            <person name="Ishii M."/>
            <person name="Ohtani R."/>
            <person name="Kanamori-Sato M."/>
            <person name="Honoki R."/>
            <person name="Miyazaki D."/>
            <person name="Mochizuki H."/>
            <person name="Umetsu J."/>
            <person name="Higashi K."/>
            <person name="Shibata D."/>
            <person name="Kamiya Y."/>
            <person name="Sato N."/>
            <person name="Nakamura Y."/>
            <person name="Tabata S."/>
            <person name="Ida S."/>
            <person name="Kurokawa K."/>
            <person name="Ohta H."/>
        </authorList>
    </citation>
    <scope>NUCLEOTIDE SEQUENCE [LARGE SCALE GENOMIC DNA]</scope>
    <source>
        <strain evidence="1 2">NIES-2285</strain>
    </source>
</reference>
<dbReference type="Proteomes" id="UP000054558">
    <property type="component" value="Unassembled WGS sequence"/>
</dbReference>
<evidence type="ECO:0000313" key="2">
    <source>
        <dbReference type="Proteomes" id="UP000054558"/>
    </source>
</evidence>
<name>A0A1Y1I5W2_KLENI</name>
<gene>
    <name evidence="1" type="ORF">KFL_001760150</name>
</gene>
<dbReference type="EMBL" id="DF237125">
    <property type="protein sequence ID" value="GAQ84106.1"/>
    <property type="molecule type" value="Genomic_DNA"/>
</dbReference>
<proteinExistence type="predicted"/>
<protein>
    <submittedName>
        <fullName evidence="1">Uncharacterized protein</fullName>
    </submittedName>
</protein>
<evidence type="ECO:0000313" key="1">
    <source>
        <dbReference type="EMBL" id="GAQ84106.1"/>
    </source>
</evidence>
<keyword evidence="2" id="KW-1185">Reference proteome</keyword>